<protein>
    <recommendedName>
        <fullName evidence="3">DUF1573 domain-containing protein</fullName>
    </recommendedName>
</protein>
<dbReference type="Proteomes" id="UP000231960">
    <property type="component" value="Unassembled WGS sequence"/>
</dbReference>
<name>A0A2M9R7A6_9FLAO</name>
<dbReference type="PROSITE" id="PS51257">
    <property type="entry name" value="PROKAR_LIPOPROTEIN"/>
    <property type="match status" value="1"/>
</dbReference>
<dbReference type="InterPro" id="IPR011467">
    <property type="entry name" value="DUF1573"/>
</dbReference>
<evidence type="ECO:0000313" key="1">
    <source>
        <dbReference type="EMBL" id="PJR04748.1"/>
    </source>
</evidence>
<dbReference type="PANTHER" id="PTHR37833">
    <property type="entry name" value="LIPOPROTEIN-RELATED"/>
    <property type="match status" value="1"/>
</dbReference>
<gene>
    <name evidence="1" type="ORF">CDL10_09490</name>
</gene>
<dbReference type="OrthoDB" id="826619at2"/>
<proteinExistence type="predicted"/>
<comment type="caution">
    <text evidence="1">The sequence shown here is derived from an EMBL/GenBank/DDBJ whole genome shotgun (WGS) entry which is preliminary data.</text>
</comment>
<dbReference type="Pfam" id="PF07610">
    <property type="entry name" value="DUF1573"/>
    <property type="match status" value="1"/>
</dbReference>
<keyword evidence="2" id="KW-1185">Reference proteome</keyword>
<dbReference type="EMBL" id="NIPO01000001">
    <property type="protein sequence ID" value="PJR04748.1"/>
    <property type="molecule type" value="Genomic_DNA"/>
</dbReference>
<organism evidence="1 2">
    <name type="scientific">Avrilella dinanensis</name>
    <dbReference type="NCBI Taxonomy" id="2008672"/>
    <lineage>
        <taxon>Bacteria</taxon>
        <taxon>Pseudomonadati</taxon>
        <taxon>Bacteroidota</taxon>
        <taxon>Flavobacteriia</taxon>
        <taxon>Flavobacteriales</taxon>
        <taxon>Flavobacteriaceae</taxon>
        <taxon>Avrilella</taxon>
    </lineage>
</organism>
<dbReference type="Gene3D" id="2.60.40.10">
    <property type="entry name" value="Immunoglobulins"/>
    <property type="match status" value="1"/>
</dbReference>
<evidence type="ECO:0008006" key="3">
    <source>
        <dbReference type="Google" id="ProtNLM"/>
    </source>
</evidence>
<evidence type="ECO:0000313" key="2">
    <source>
        <dbReference type="Proteomes" id="UP000231960"/>
    </source>
</evidence>
<sequence>MIMTIIKICFFGLLFVSCNQSEKAIDVFSEKEVNIGTVSLSDTVHFDVEITNPMDEDLVIKNAASSCGCSLVSIKDSVVKPNQTTKLEIEFIPKLSGSSGSTEKAIVIETNSKQRFHELLIKANIE</sequence>
<dbReference type="PANTHER" id="PTHR37833:SF1">
    <property type="entry name" value="SIGNAL PEPTIDE PROTEIN"/>
    <property type="match status" value="1"/>
</dbReference>
<dbReference type="InterPro" id="IPR013783">
    <property type="entry name" value="Ig-like_fold"/>
</dbReference>
<dbReference type="AlphaFoldDB" id="A0A2M9R7A6"/>
<reference evidence="1 2" key="1">
    <citation type="submission" date="2017-06" db="EMBL/GenBank/DDBJ databases">
        <title>Description of Avrilella dinanensis gen. nov. sp. nov.</title>
        <authorList>
            <person name="Leyer C."/>
            <person name="Sassi M."/>
            <person name="Minet J."/>
            <person name="Kayal S."/>
            <person name="Cattoir V."/>
        </authorList>
    </citation>
    <scope>NUCLEOTIDE SEQUENCE [LARGE SCALE GENOMIC DNA]</scope>
    <source>
        <strain evidence="1 2">UR159</strain>
    </source>
</reference>
<accession>A0A2M9R7A6</accession>